<accession>A0A4Y3WBJ1</accession>
<dbReference type="Proteomes" id="UP000318825">
    <property type="component" value="Unassembled WGS sequence"/>
</dbReference>
<evidence type="ECO:0000313" key="2">
    <source>
        <dbReference type="Proteomes" id="UP000318825"/>
    </source>
</evidence>
<dbReference type="EMBL" id="BJNF01000061">
    <property type="protein sequence ID" value="GEC16397.1"/>
    <property type="molecule type" value="Genomic_DNA"/>
</dbReference>
<comment type="caution">
    <text evidence="1">The sequence shown here is derived from an EMBL/GenBank/DDBJ whole genome shotgun (WGS) entry which is preliminary data.</text>
</comment>
<reference evidence="1 2" key="1">
    <citation type="submission" date="2019-06" db="EMBL/GenBank/DDBJ databases">
        <title>Whole genome shotgun sequence of Nitrobacter winogradskyi NBRC 14297.</title>
        <authorList>
            <person name="Hosoyama A."/>
            <person name="Uohara A."/>
            <person name="Ohji S."/>
            <person name="Ichikawa N."/>
        </authorList>
    </citation>
    <scope>NUCLEOTIDE SEQUENCE [LARGE SCALE GENOMIC DNA]</scope>
    <source>
        <strain evidence="1 2">NBRC 14297</strain>
    </source>
</reference>
<protein>
    <submittedName>
        <fullName evidence="1">Uncharacterized protein</fullName>
    </submittedName>
</protein>
<dbReference type="AlphaFoldDB" id="A0A4Y3WBJ1"/>
<sequence length="59" mass="6751">MIASTSIEDSFLIDFYTRGWPYVPLYGLTILPRSELVKRYFHVMDEIEGSPALLASSPR</sequence>
<evidence type="ECO:0000313" key="1">
    <source>
        <dbReference type="EMBL" id="GEC16397.1"/>
    </source>
</evidence>
<name>A0A4Y3WBJ1_NITWI</name>
<dbReference type="RefSeq" id="WP_141384031.1">
    <property type="nucleotide sequence ID" value="NZ_BJNF01000061.1"/>
</dbReference>
<gene>
    <name evidence="1" type="ORF">NWI01_22890</name>
</gene>
<proteinExistence type="predicted"/>
<organism evidence="1 2">
    <name type="scientific">Nitrobacter winogradskyi</name>
    <name type="common">Nitrobacter agilis</name>
    <dbReference type="NCBI Taxonomy" id="913"/>
    <lineage>
        <taxon>Bacteria</taxon>
        <taxon>Pseudomonadati</taxon>
        <taxon>Pseudomonadota</taxon>
        <taxon>Alphaproteobacteria</taxon>
        <taxon>Hyphomicrobiales</taxon>
        <taxon>Nitrobacteraceae</taxon>
        <taxon>Nitrobacter</taxon>
    </lineage>
</organism>